<keyword evidence="4" id="KW-1185">Reference proteome</keyword>
<keyword evidence="2" id="KW-0472">Membrane</keyword>
<reference evidence="3" key="1">
    <citation type="submission" date="2023-01" db="EMBL/GenBank/DDBJ databases">
        <title>The diversity of Class Acidimicrobiia in South China Sea sediment environments and the proposal of Iamia marina sp. nov., a novel species of the genus Iamia.</title>
        <authorList>
            <person name="He Y."/>
            <person name="Tian X."/>
        </authorList>
    </citation>
    <scope>NUCLEOTIDE SEQUENCE</scope>
    <source>
        <strain evidence="3">DSM 19957</strain>
    </source>
</reference>
<dbReference type="RefSeq" id="WP_272738630.1">
    <property type="nucleotide sequence ID" value="NZ_CP116942.1"/>
</dbReference>
<evidence type="ECO:0000313" key="4">
    <source>
        <dbReference type="Proteomes" id="UP001216390"/>
    </source>
</evidence>
<accession>A0AAE9YJ81</accession>
<feature type="region of interest" description="Disordered" evidence="1">
    <location>
        <begin position="1"/>
        <end position="23"/>
    </location>
</feature>
<evidence type="ECO:0000313" key="3">
    <source>
        <dbReference type="EMBL" id="WCO69116.1"/>
    </source>
</evidence>
<evidence type="ECO:0000256" key="2">
    <source>
        <dbReference type="SAM" id="Phobius"/>
    </source>
</evidence>
<dbReference type="EMBL" id="CP116942">
    <property type="protein sequence ID" value="WCO69116.1"/>
    <property type="molecule type" value="Genomic_DNA"/>
</dbReference>
<name>A0AAE9YJ81_9ACTN</name>
<feature type="compositionally biased region" description="Low complexity" evidence="1">
    <location>
        <begin position="1"/>
        <end position="15"/>
    </location>
</feature>
<dbReference type="Proteomes" id="UP001216390">
    <property type="component" value="Chromosome"/>
</dbReference>
<organism evidence="3 4">
    <name type="scientific">Iamia majanohamensis</name>
    <dbReference type="NCBI Taxonomy" id="467976"/>
    <lineage>
        <taxon>Bacteria</taxon>
        <taxon>Bacillati</taxon>
        <taxon>Actinomycetota</taxon>
        <taxon>Acidimicrobiia</taxon>
        <taxon>Acidimicrobiales</taxon>
        <taxon>Iamiaceae</taxon>
        <taxon>Iamia</taxon>
    </lineage>
</organism>
<dbReference type="AlphaFoldDB" id="A0AAE9YJ81"/>
<sequence length="190" mass="20623">MSDLDPGPTATAPTDPEVPREGLSGRARAWRVAGVAGMLAIALFWIWIFSGAAREQNPDRLDDRAWVEEAEATCAETQATIDARTADAGTQSRAARADDIDASTADLRAMLTRLADPLPEGASDQEVVEQWLADWERLLDDRDTYADAVRVNPDARYLTEEKFNDPLDSVVETFADVNDMPSCAPAGDVG</sequence>
<protein>
    <submittedName>
        <fullName evidence="3">Uncharacterized protein</fullName>
    </submittedName>
</protein>
<dbReference type="KEGG" id="ima:PO878_10300"/>
<gene>
    <name evidence="3" type="ORF">PO878_10300</name>
</gene>
<keyword evidence="2" id="KW-0812">Transmembrane</keyword>
<evidence type="ECO:0000256" key="1">
    <source>
        <dbReference type="SAM" id="MobiDB-lite"/>
    </source>
</evidence>
<feature type="transmembrane region" description="Helical" evidence="2">
    <location>
        <begin position="29"/>
        <end position="50"/>
    </location>
</feature>
<keyword evidence="2" id="KW-1133">Transmembrane helix</keyword>
<proteinExistence type="predicted"/>